<gene>
    <name evidence="1" type="ORF">PoB_005189000</name>
</gene>
<comment type="caution">
    <text evidence="1">The sequence shown here is derived from an EMBL/GenBank/DDBJ whole genome shotgun (WGS) entry which is preliminary data.</text>
</comment>
<organism evidence="1 2">
    <name type="scientific">Plakobranchus ocellatus</name>
    <dbReference type="NCBI Taxonomy" id="259542"/>
    <lineage>
        <taxon>Eukaryota</taxon>
        <taxon>Metazoa</taxon>
        <taxon>Spiralia</taxon>
        <taxon>Lophotrochozoa</taxon>
        <taxon>Mollusca</taxon>
        <taxon>Gastropoda</taxon>
        <taxon>Heterobranchia</taxon>
        <taxon>Euthyneura</taxon>
        <taxon>Panpulmonata</taxon>
        <taxon>Sacoglossa</taxon>
        <taxon>Placobranchoidea</taxon>
        <taxon>Plakobranchidae</taxon>
        <taxon>Plakobranchus</taxon>
    </lineage>
</organism>
<keyword evidence="2" id="KW-1185">Reference proteome</keyword>
<dbReference type="Proteomes" id="UP000735302">
    <property type="component" value="Unassembled WGS sequence"/>
</dbReference>
<dbReference type="EMBL" id="BLXT01005746">
    <property type="protein sequence ID" value="GFO25385.1"/>
    <property type="molecule type" value="Genomic_DNA"/>
</dbReference>
<name>A0AAV4C198_9GAST</name>
<evidence type="ECO:0000313" key="2">
    <source>
        <dbReference type="Proteomes" id="UP000735302"/>
    </source>
</evidence>
<proteinExistence type="predicted"/>
<accession>A0AAV4C198</accession>
<sequence>MLYWRRYIQSILALEHSCYTGTGTSMLTGTGTLMLIGTGTPKLHWHRYIHIALAPDTYALLAPIHPGFTGTCIHAILAPVHPSYWHRYTHAYWHRYTHIALAPEHPYCTGTEAAGDSGGGGGGNDGDAPLTLAY</sequence>
<evidence type="ECO:0000313" key="1">
    <source>
        <dbReference type="EMBL" id="GFO25385.1"/>
    </source>
</evidence>
<dbReference type="AlphaFoldDB" id="A0AAV4C198"/>
<reference evidence="1 2" key="1">
    <citation type="journal article" date="2021" name="Elife">
        <title>Chloroplast acquisition without the gene transfer in kleptoplastic sea slugs, Plakobranchus ocellatus.</title>
        <authorList>
            <person name="Maeda T."/>
            <person name="Takahashi S."/>
            <person name="Yoshida T."/>
            <person name="Shimamura S."/>
            <person name="Takaki Y."/>
            <person name="Nagai Y."/>
            <person name="Toyoda A."/>
            <person name="Suzuki Y."/>
            <person name="Arimoto A."/>
            <person name="Ishii H."/>
            <person name="Satoh N."/>
            <person name="Nishiyama T."/>
            <person name="Hasebe M."/>
            <person name="Maruyama T."/>
            <person name="Minagawa J."/>
            <person name="Obokata J."/>
            <person name="Shigenobu S."/>
        </authorList>
    </citation>
    <scope>NUCLEOTIDE SEQUENCE [LARGE SCALE GENOMIC DNA]</scope>
</reference>
<protein>
    <submittedName>
        <fullName evidence="1">Uncharacterized protein</fullName>
    </submittedName>
</protein>